<feature type="region of interest" description="Disordered" evidence="1">
    <location>
        <begin position="1"/>
        <end position="99"/>
    </location>
</feature>
<dbReference type="Proteomes" id="UP000813385">
    <property type="component" value="Unassembled WGS sequence"/>
</dbReference>
<reference evidence="2" key="1">
    <citation type="journal article" date="2021" name="Nat. Commun.">
        <title>Genetic determinants of endophytism in the Arabidopsis root mycobiome.</title>
        <authorList>
            <person name="Mesny F."/>
            <person name="Miyauchi S."/>
            <person name="Thiergart T."/>
            <person name="Pickel B."/>
            <person name="Atanasova L."/>
            <person name="Karlsson M."/>
            <person name="Huettel B."/>
            <person name="Barry K.W."/>
            <person name="Haridas S."/>
            <person name="Chen C."/>
            <person name="Bauer D."/>
            <person name="Andreopoulos W."/>
            <person name="Pangilinan J."/>
            <person name="LaButti K."/>
            <person name="Riley R."/>
            <person name="Lipzen A."/>
            <person name="Clum A."/>
            <person name="Drula E."/>
            <person name="Henrissat B."/>
            <person name="Kohler A."/>
            <person name="Grigoriev I.V."/>
            <person name="Martin F.M."/>
            <person name="Hacquard S."/>
        </authorList>
    </citation>
    <scope>NUCLEOTIDE SEQUENCE</scope>
    <source>
        <strain evidence="2">MPI-CAGE-AT-0016</strain>
    </source>
</reference>
<proteinExistence type="predicted"/>
<keyword evidence="3" id="KW-1185">Reference proteome</keyword>
<protein>
    <submittedName>
        <fullName evidence="2">Uncharacterized protein</fullName>
    </submittedName>
</protein>
<comment type="caution">
    <text evidence="2">The sequence shown here is derived from an EMBL/GenBank/DDBJ whole genome shotgun (WGS) entry which is preliminary data.</text>
</comment>
<dbReference type="OrthoDB" id="4525638at2759"/>
<sequence length="221" mass="24464">MSYAEAAMKLGPVAVQRSTEPAGKFDRTRVTPNSIDWDTRDRPGKSGPRIQGPAGGVAKVSYAKPKVRGQGNDFSHGSRQNHYTGYSSQRTKGNSYTHLSRGPRRVMIEYTDSEKRTPSVDYAIDRYLQGSSLKSFVAVALVKGTPRRFGGLTWHSGGSNPKEEVHVTVAMSDENGTHICTKHIRKDGTLTESSAQYFSHRSTASYRTNSSRVSRFDPIYE</sequence>
<dbReference type="EMBL" id="JAGPXD010000001">
    <property type="protein sequence ID" value="KAH7375104.1"/>
    <property type="molecule type" value="Genomic_DNA"/>
</dbReference>
<evidence type="ECO:0000313" key="2">
    <source>
        <dbReference type="EMBL" id="KAH7375104.1"/>
    </source>
</evidence>
<evidence type="ECO:0000313" key="3">
    <source>
        <dbReference type="Proteomes" id="UP000813385"/>
    </source>
</evidence>
<feature type="compositionally biased region" description="Polar residues" evidence="1">
    <location>
        <begin position="72"/>
        <end position="98"/>
    </location>
</feature>
<gene>
    <name evidence="2" type="ORF">B0T11DRAFT_313764</name>
</gene>
<organism evidence="2 3">
    <name type="scientific">Plectosphaerella cucumerina</name>
    <dbReference type="NCBI Taxonomy" id="40658"/>
    <lineage>
        <taxon>Eukaryota</taxon>
        <taxon>Fungi</taxon>
        <taxon>Dikarya</taxon>
        <taxon>Ascomycota</taxon>
        <taxon>Pezizomycotina</taxon>
        <taxon>Sordariomycetes</taxon>
        <taxon>Hypocreomycetidae</taxon>
        <taxon>Glomerellales</taxon>
        <taxon>Plectosphaerellaceae</taxon>
        <taxon>Plectosphaerella</taxon>
    </lineage>
</organism>
<accession>A0A8K0TRQ1</accession>
<evidence type="ECO:0000256" key="1">
    <source>
        <dbReference type="SAM" id="MobiDB-lite"/>
    </source>
</evidence>
<name>A0A8K0TRQ1_9PEZI</name>
<dbReference type="AlphaFoldDB" id="A0A8K0TRQ1"/>